<dbReference type="Gene3D" id="2.40.50.1020">
    <property type="entry name" value="LytTr DNA-binding domain"/>
    <property type="match status" value="1"/>
</dbReference>
<accession>A0ABU3ABP9</accession>
<dbReference type="InterPro" id="IPR007492">
    <property type="entry name" value="LytTR_DNA-bd_dom"/>
</dbReference>
<evidence type="ECO:0000313" key="2">
    <source>
        <dbReference type="EMBL" id="MDT0607612.1"/>
    </source>
</evidence>
<dbReference type="PROSITE" id="PS50930">
    <property type="entry name" value="HTH_LYTTR"/>
    <property type="match status" value="1"/>
</dbReference>
<keyword evidence="2" id="KW-0238">DNA-binding</keyword>
<dbReference type="PANTHER" id="PTHR37299:SF1">
    <property type="entry name" value="STAGE 0 SPORULATION PROTEIN A HOMOLOG"/>
    <property type="match status" value="1"/>
</dbReference>
<evidence type="ECO:0000259" key="1">
    <source>
        <dbReference type="PROSITE" id="PS50930"/>
    </source>
</evidence>
<keyword evidence="3" id="KW-1185">Reference proteome</keyword>
<dbReference type="Pfam" id="PF04397">
    <property type="entry name" value="LytTR"/>
    <property type="match status" value="1"/>
</dbReference>
<comment type="caution">
    <text evidence="2">The sequence shown here is derived from an EMBL/GenBank/DDBJ whole genome shotgun (WGS) entry which is preliminary data.</text>
</comment>
<dbReference type="RefSeq" id="WP_311351495.1">
    <property type="nucleotide sequence ID" value="NZ_JAVRHR010000002.1"/>
</dbReference>
<reference evidence="2 3" key="1">
    <citation type="submission" date="2023-09" db="EMBL/GenBank/DDBJ databases">
        <authorList>
            <person name="Rey-Velasco X."/>
        </authorList>
    </citation>
    <scope>NUCLEOTIDE SEQUENCE [LARGE SCALE GENOMIC DNA]</scope>
    <source>
        <strain evidence="2 3">F388</strain>
    </source>
</reference>
<name>A0ABU3ABP9_9FLAO</name>
<dbReference type="Proteomes" id="UP001255246">
    <property type="component" value="Unassembled WGS sequence"/>
</dbReference>
<dbReference type="Pfam" id="PF06580">
    <property type="entry name" value="His_kinase"/>
    <property type="match status" value="1"/>
</dbReference>
<dbReference type="PANTHER" id="PTHR37299">
    <property type="entry name" value="TRANSCRIPTIONAL REGULATOR-RELATED"/>
    <property type="match status" value="1"/>
</dbReference>
<dbReference type="SMART" id="SM00850">
    <property type="entry name" value="LytTR"/>
    <property type="match status" value="1"/>
</dbReference>
<protein>
    <submittedName>
        <fullName evidence="2">LytTR family transcriptional regulator DNA-binding domain-containing protein</fullName>
    </submittedName>
</protein>
<evidence type="ECO:0000313" key="3">
    <source>
        <dbReference type="Proteomes" id="UP001255246"/>
    </source>
</evidence>
<dbReference type="InterPro" id="IPR046947">
    <property type="entry name" value="LytR-like"/>
</dbReference>
<feature type="domain" description="HTH LytTR-type" evidence="1">
    <location>
        <begin position="115"/>
        <end position="187"/>
    </location>
</feature>
<gene>
    <name evidence="2" type="ORF">RM706_11245</name>
</gene>
<dbReference type="InterPro" id="IPR010559">
    <property type="entry name" value="Sig_transdc_His_kin_internal"/>
</dbReference>
<dbReference type="GO" id="GO:0003677">
    <property type="term" value="F:DNA binding"/>
    <property type="evidence" value="ECO:0007669"/>
    <property type="project" value="UniProtKB-KW"/>
</dbReference>
<dbReference type="EMBL" id="JAVRHR010000002">
    <property type="protein sequence ID" value="MDT0607612.1"/>
    <property type="molecule type" value="Genomic_DNA"/>
</dbReference>
<proteinExistence type="predicted"/>
<sequence>MALSMVGITLLASSYLAFYFENINIQTSNFFTSLRGRVAIITEVIISLCLSMTLFLIDEWYKKEQLIKDLEQKHLESEIGFTNNQINQHFLFNSLNNIYVMLDEKVNTKNGQSHIFIKSDGMVVKVFLDDITYIETANDYVYINTIHKDRYLTLVSLKNIEKELPAEKFMRVHRYYLIGINHVSKLEGNLIHIGKTKIKISRALRIQVYQSIIGNKLIER</sequence>
<organism evidence="2 3">
    <name type="scientific">Croceitalea rosinachiae</name>
    <dbReference type="NCBI Taxonomy" id="3075596"/>
    <lineage>
        <taxon>Bacteria</taxon>
        <taxon>Pseudomonadati</taxon>
        <taxon>Bacteroidota</taxon>
        <taxon>Flavobacteriia</taxon>
        <taxon>Flavobacteriales</taxon>
        <taxon>Flavobacteriaceae</taxon>
        <taxon>Croceitalea</taxon>
    </lineage>
</organism>